<keyword evidence="4 10" id="KW-0540">Nuclease</keyword>
<evidence type="ECO:0000256" key="10">
    <source>
        <dbReference type="PROSITE-ProRule" id="PRU01389"/>
    </source>
</evidence>
<feature type="domain" description="VLRF1" evidence="12">
    <location>
        <begin position="198"/>
        <end position="343"/>
    </location>
</feature>
<feature type="region of interest" description="Disordered" evidence="11">
    <location>
        <begin position="359"/>
        <end position="385"/>
    </location>
</feature>
<dbReference type="GO" id="GO:0004519">
    <property type="term" value="F:endonuclease activity"/>
    <property type="evidence" value="ECO:0007669"/>
    <property type="project" value="UniProtKB-KW"/>
</dbReference>
<gene>
    <name evidence="13" type="ORF">G6F51_002298</name>
</gene>
<keyword evidence="6 10" id="KW-0255">Endonuclease</keyword>
<evidence type="ECO:0000256" key="9">
    <source>
        <dbReference type="ARBA" id="ARBA00023054"/>
    </source>
</evidence>
<comment type="subcellular location">
    <subcellularLocation>
        <location evidence="1">Cytoplasm</location>
    </subcellularLocation>
</comment>
<evidence type="ECO:0000256" key="4">
    <source>
        <dbReference type="ARBA" id="ARBA00022722"/>
    </source>
</evidence>
<evidence type="ECO:0000256" key="7">
    <source>
        <dbReference type="ARBA" id="ARBA00022801"/>
    </source>
</evidence>
<evidence type="ECO:0000256" key="8">
    <source>
        <dbReference type="ARBA" id="ARBA00023043"/>
    </source>
</evidence>
<dbReference type="Proteomes" id="UP000717996">
    <property type="component" value="Unassembled WGS sequence"/>
</dbReference>
<evidence type="ECO:0000256" key="2">
    <source>
        <dbReference type="ARBA" id="ARBA00009262"/>
    </source>
</evidence>
<organism evidence="13 14">
    <name type="scientific">Rhizopus oryzae</name>
    <name type="common">Mucormycosis agent</name>
    <name type="synonym">Rhizopus arrhizus var. delemar</name>
    <dbReference type="NCBI Taxonomy" id="64495"/>
    <lineage>
        <taxon>Eukaryota</taxon>
        <taxon>Fungi</taxon>
        <taxon>Fungi incertae sedis</taxon>
        <taxon>Mucoromycota</taxon>
        <taxon>Mucoromycotina</taxon>
        <taxon>Mucoromycetes</taxon>
        <taxon>Mucorales</taxon>
        <taxon>Mucorineae</taxon>
        <taxon>Rhizopodaceae</taxon>
        <taxon>Rhizopus</taxon>
    </lineage>
</organism>
<dbReference type="GO" id="GO:0005737">
    <property type="term" value="C:cytoplasm"/>
    <property type="evidence" value="ECO:0007669"/>
    <property type="project" value="UniProtKB-SubCell"/>
</dbReference>
<feature type="active site" evidence="10">
    <location>
        <position position="247"/>
    </location>
</feature>
<keyword evidence="3 10" id="KW-0963">Cytoplasm</keyword>
<feature type="compositionally biased region" description="Basic and acidic residues" evidence="11">
    <location>
        <begin position="545"/>
        <end position="568"/>
    </location>
</feature>
<dbReference type="Pfam" id="PF18826">
    <property type="entry name" value="bVLRF1"/>
    <property type="match status" value="1"/>
</dbReference>
<sequence length="617" mass="71152">MNNNNNRSLCIFDIPTELLKQLEPVEKAPEAVLTEQATQVTVNALERLQIQQEDAELTCRTCQLSFLSREEQRSHYNTDWHRYNIKRKLVLDAAPISFEEFERLLGDLTESISGSEEEEEGEEEEQEQDKINALVSRQKEEQNEQQDSTSDQPIIASQLKKYSALSWFRHKENKSLHYGIYHHLLASSSLAALRKSEGKRYWTIFMLGGGHFAACVIDVNASISDVKFAEHKTIHRYTTRRKQGGSQSANDNARGKANSAGAQIRRYNEQMLQQEVRQIVSQWREKIQASEFVFVHAPSNNRNVLFGYDGAILNADNTKSIPFVTRRPTLNELKRVYGELVTVKVIEVDEKAIQEQRRVMEEEKVKRQQSSVKKTQDQKVPKKQPEVVSVDPAVEKLINTVKQNKTAVTISYIEKHKDLPISGLLPKNLAREDLRHNPTLLHMVAAMGGAGDLVSELLRKYNADPTIVNNLGKTAYEVSKDKETRNAFRRCMCDLPDKWKWLEEARVPSPLTKEQEEEQINKEKKKLEREQEKKRLLELERAKMEAKREAKEEQLRQQKQREQAKDKQPFASVQKTLGGSNNTVSDMANMSPEARMRLEREKRARAAEERMKRFATK</sequence>
<feature type="region of interest" description="Disordered" evidence="11">
    <location>
        <begin position="545"/>
        <end position="617"/>
    </location>
</feature>
<comment type="domain">
    <text evidence="10">The VLRF1 domain mediates binding to the 60S ribosomal subunit.</text>
</comment>
<dbReference type="EMBL" id="JAANIT010000193">
    <property type="protein sequence ID" value="KAG1550698.1"/>
    <property type="molecule type" value="Genomic_DNA"/>
</dbReference>
<evidence type="ECO:0000259" key="12">
    <source>
        <dbReference type="PROSITE" id="PS52044"/>
    </source>
</evidence>
<evidence type="ECO:0000256" key="5">
    <source>
        <dbReference type="ARBA" id="ARBA00022737"/>
    </source>
</evidence>
<name>A0A9P7CES9_RHIOR</name>
<evidence type="ECO:0000313" key="13">
    <source>
        <dbReference type="EMBL" id="KAG1550698.1"/>
    </source>
</evidence>
<keyword evidence="7 10" id="KW-0378">Hydrolase</keyword>
<comment type="caution">
    <text evidence="13">The sequence shown here is derived from an EMBL/GenBank/DDBJ whole genome shotgun (WGS) entry which is preliminary data.</text>
</comment>
<feature type="compositionally biased region" description="Basic and acidic residues" evidence="11">
    <location>
        <begin position="374"/>
        <end position="385"/>
    </location>
</feature>
<feature type="region of interest" description="Disordered" evidence="11">
    <location>
        <begin position="237"/>
        <end position="259"/>
    </location>
</feature>
<protein>
    <recommendedName>
        <fullName evidence="12">VLRF1 domain-containing protein</fullName>
    </recommendedName>
</protein>
<dbReference type="PANTHER" id="PTHR16036">
    <property type="entry name" value="ANKYRIN REPEAT AND ZINC FINGER DOMAIN-CONTAINING PROTEIN 1"/>
    <property type="match status" value="1"/>
</dbReference>
<evidence type="ECO:0000256" key="3">
    <source>
        <dbReference type="ARBA" id="ARBA00022490"/>
    </source>
</evidence>
<dbReference type="PROSITE" id="PS52044">
    <property type="entry name" value="VLRF1"/>
    <property type="match status" value="1"/>
</dbReference>
<dbReference type="GO" id="GO:0036503">
    <property type="term" value="P:ERAD pathway"/>
    <property type="evidence" value="ECO:0007669"/>
    <property type="project" value="TreeGrafter"/>
</dbReference>
<evidence type="ECO:0000256" key="11">
    <source>
        <dbReference type="SAM" id="MobiDB-lite"/>
    </source>
</evidence>
<keyword evidence="5" id="KW-0677">Repeat</keyword>
<evidence type="ECO:0000313" key="14">
    <source>
        <dbReference type="Proteomes" id="UP000717996"/>
    </source>
</evidence>
<accession>A0A9P7CES9</accession>
<proteinExistence type="inferred from homology"/>
<keyword evidence="8" id="KW-0040">ANK repeat</keyword>
<dbReference type="InterPro" id="IPR047139">
    <property type="entry name" value="ANKZ1/VMS1"/>
</dbReference>
<dbReference type="InterPro" id="IPR041175">
    <property type="entry name" value="VLRF1/Vms1"/>
</dbReference>
<keyword evidence="9" id="KW-0175">Coiled coil</keyword>
<dbReference type="OMA" id="GPHIFMC"/>
<dbReference type="GO" id="GO:0016787">
    <property type="term" value="F:hydrolase activity"/>
    <property type="evidence" value="ECO:0007669"/>
    <property type="project" value="UniProtKB-KW"/>
</dbReference>
<evidence type="ECO:0000256" key="6">
    <source>
        <dbReference type="ARBA" id="ARBA00022759"/>
    </source>
</evidence>
<feature type="compositionally biased region" description="Polar residues" evidence="11">
    <location>
        <begin position="571"/>
        <end position="588"/>
    </location>
</feature>
<evidence type="ECO:0000256" key="1">
    <source>
        <dbReference type="ARBA" id="ARBA00004496"/>
    </source>
</evidence>
<feature type="compositionally biased region" description="Basic and acidic residues" evidence="11">
    <location>
        <begin position="594"/>
        <end position="617"/>
    </location>
</feature>
<comment type="similarity">
    <text evidence="2 10">Belongs to the ANKZF1/VMS1 family.</text>
</comment>
<dbReference type="AlphaFoldDB" id="A0A9P7CES9"/>
<dbReference type="PANTHER" id="PTHR16036:SF2">
    <property type="entry name" value="TRNA ENDONUCLEASE ANKZF1"/>
    <property type="match status" value="1"/>
</dbReference>
<dbReference type="OrthoDB" id="429841at2759"/>
<reference evidence="13" key="1">
    <citation type="journal article" date="2020" name="Microb. Genom.">
        <title>Genetic diversity of clinical and environmental Mucorales isolates obtained from an investigation of mucormycosis cases among solid organ transplant recipients.</title>
        <authorList>
            <person name="Nguyen M.H."/>
            <person name="Kaul D."/>
            <person name="Muto C."/>
            <person name="Cheng S.J."/>
            <person name="Richter R.A."/>
            <person name="Bruno V.M."/>
            <person name="Liu G."/>
            <person name="Beyhan S."/>
            <person name="Sundermann A.J."/>
            <person name="Mounaud S."/>
            <person name="Pasculle A.W."/>
            <person name="Nierman W.C."/>
            <person name="Driscoll E."/>
            <person name="Cumbie R."/>
            <person name="Clancy C.J."/>
            <person name="Dupont C.L."/>
        </authorList>
    </citation>
    <scope>NUCLEOTIDE SEQUENCE</scope>
    <source>
        <strain evidence="13">GL16</strain>
    </source>
</reference>